<keyword evidence="4" id="KW-1185">Reference proteome</keyword>
<gene>
    <name evidence="3" type="ORF">AWW66_29240</name>
</gene>
<dbReference type="RefSeq" id="WP_067373105.1">
    <property type="nucleotide sequence ID" value="NZ_JBIUBN010000023.1"/>
</dbReference>
<dbReference type="CDD" id="cd00995">
    <property type="entry name" value="PBP2_NikA_DppA_OppA_like"/>
    <property type="match status" value="1"/>
</dbReference>
<proteinExistence type="predicted"/>
<feature type="chain" id="PRO_5039273768" description="Solute-binding protein family 5 domain-containing protein" evidence="1">
    <location>
        <begin position="30"/>
        <end position="546"/>
    </location>
</feature>
<comment type="caution">
    <text evidence="3">The sequence shown here is derived from an EMBL/GenBank/DDBJ whole genome shotgun (WGS) entry which is preliminary data.</text>
</comment>
<dbReference type="SUPFAM" id="SSF53850">
    <property type="entry name" value="Periplasmic binding protein-like II"/>
    <property type="match status" value="1"/>
</dbReference>
<dbReference type="PANTHER" id="PTHR30290">
    <property type="entry name" value="PERIPLASMIC BINDING COMPONENT OF ABC TRANSPORTER"/>
    <property type="match status" value="1"/>
</dbReference>
<name>A0A136PJE7_9ACTN</name>
<dbReference type="GO" id="GO:0043190">
    <property type="term" value="C:ATP-binding cassette (ABC) transporter complex"/>
    <property type="evidence" value="ECO:0007669"/>
    <property type="project" value="InterPro"/>
</dbReference>
<evidence type="ECO:0000313" key="3">
    <source>
        <dbReference type="EMBL" id="KXK58536.1"/>
    </source>
</evidence>
<dbReference type="PIRSF" id="PIRSF002741">
    <property type="entry name" value="MppA"/>
    <property type="match status" value="1"/>
</dbReference>
<dbReference type="PROSITE" id="PS51257">
    <property type="entry name" value="PROKAR_LIPOPROTEIN"/>
    <property type="match status" value="1"/>
</dbReference>
<sequence>MSPRTRRRGTPTLRLLAAGLLLAVAGCSAGGDEAPAVDQPRTAPAVTIAVAGDEGTLTPYTYTTGYPGYNLLTLVFDTLLTLDTGNQVTPLLATGLTTSPDSRVFTLPLRSDVTWHDGRPFTADDVVFTIDYYRQHDTVRFAAPLAGVDTVQVRDGAVVVTLSRPDPEFPVRLLADMPILPRHVWSTITDPEQAPVTAAVGTGPYRLASYEPDRRYELTAHTGYPIGTPRVEKLTVSVIPEQQTALAALRTGEVQMVAGTVPANLKDQLAGQRGVTVATGSHFGSTLLVFNDGKAPFDRVEVRRALAAAIDTTDLVDTILLGQGTVGSPGFWHPQAPGADTGLRHTHDPAAATAALDALGAAPGADGIRVLDGRPLAFDLLVYANSPDRVRAAELISEMLGTVGVKATVRAMDADSVDAKVWPDFDVAKGRDFDLALWGWSAPTMTDYTRLAGLVASDPKVGRLNVTGIVDPELDAAAAELNATTTLADRQAAAGRLQQLIAAKTPFVTLYYPAGAYAYRSDVFAGWTYQQGAGLLHRHSLVAGND</sequence>
<dbReference type="AlphaFoldDB" id="A0A136PJE7"/>
<dbReference type="EMBL" id="LRQV01000181">
    <property type="protein sequence ID" value="KXK58536.1"/>
    <property type="molecule type" value="Genomic_DNA"/>
</dbReference>
<dbReference type="Pfam" id="PF00496">
    <property type="entry name" value="SBP_bac_5"/>
    <property type="match status" value="1"/>
</dbReference>
<dbReference type="GO" id="GO:1904680">
    <property type="term" value="F:peptide transmembrane transporter activity"/>
    <property type="evidence" value="ECO:0007669"/>
    <property type="project" value="TreeGrafter"/>
</dbReference>
<evidence type="ECO:0000256" key="1">
    <source>
        <dbReference type="SAM" id="SignalP"/>
    </source>
</evidence>
<keyword evidence="1" id="KW-0732">Signal</keyword>
<dbReference type="Gene3D" id="3.40.190.10">
    <property type="entry name" value="Periplasmic binding protein-like II"/>
    <property type="match status" value="1"/>
</dbReference>
<dbReference type="GO" id="GO:0042597">
    <property type="term" value="C:periplasmic space"/>
    <property type="evidence" value="ECO:0007669"/>
    <property type="project" value="UniProtKB-ARBA"/>
</dbReference>
<dbReference type="InterPro" id="IPR039424">
    <property type="entry name" value="SBP_5"/>
</dbReference>
<protein>
    <recommendedName>
        <fullName evidence="2">Solute-binding protein family 5 domain-containing protein</fullName>
    </recommendedName>
</protein>
<dbReference type="InterPro" id="IPR000914">
    <property type="entry name" value="SBP_5_dom"/>
</dbReference>
<dbReference type="OrthoDB" id="9764591at2"/>
<dbReference type="Gene3D" id="3.10.105.10">
    <property type="entry name" value="Dipeptide-binding Protein, Domain 3"/>
    <property type="match status" value="1"/>
</dbReference>
<dbReference type="InterPro" id="IPR030678">
    <property type="entry name" value="Peptide/Ni-bd"/>
</dbReference>
<evidence type="ECO:0000313" key="4">
    <source>
        <dbReference type="Proteomes" id="UP000070620"/>
    </source>
</evidence>
<dbReference type="Proteomes" id="UP000070620">
    <property type="component" value="Unassembled WGS sequence"/>
</dbReference>
<evidence type="ECO:0000259" key="2">
    <source>
        <dbReference type="Pfam" id="PF00496"/>
    </source>
</evidence>
<accession>A0A136PJE7</accession>
<organism evidence="3 4">
    <name type="scientific">Micromonospora rosaria</name>
    <dbReference type="NCBI Taxonomy" id="47874"/>
    <lineage>
        <taxon>Bacteria</taxon>
        <taxon>Bacillati</taxon>
        <taxon>Actinomycetota</taxon>
        <taxon>Actinomycetes</taxon>
        <taxon>Micromonosporales</taxon>
        <taxon>Micromonosporaceae</taxon>
        <taxon>Micromonospora</taxon>
    </lineage>
</organism>
<feature type="signal peptide" evidence="1">
    <location>
        <begin position="1"/>
        <end position="29"/>
    </location>
</feature>
<dbReference type="GO" id="GO:0015833">
    <property type="term" value="P:peptide transport"/>
    <property type="evidence" value="ECO:0007669"/>
    <property type="project" value="TreeGrafter"/>
</dbReference>
<feature type="domain" description="Solute-binding protein family 5" evidence="2">
    <location>
        <begin position="87"/>
        <end position="457"/>
    </location>
</feature>
<reference evidence="3 4" key="1">
    <citation type="submission" date="2016-01" db="EMBL/GenBank/DDBJ databases">
        <title>Whole genome sequence and analysis of Micromonospora rosaria DSM 803, which can produce antibacterial substance rosamicin.</title>
        <authorList>
            <person name="Yang H."/>
            <person name="He X."/>
            <person name="Zhu D."/>
        </authorList>
    </citation>
    <scope>NUCLEOTIDE SEQUENCE [LARGE SCALE GENOMIC DNA]</scope>
    <source>
        <strain evidence="3 4">DSM 803</strain>
    </source>
</reference>